<dbReference type="EMBL" id="VJMG01000072">
    <property type="protein sequence ID" value="TRL34896.1"/>
    <property type="molecule type" value="Genomic_DNA"/>
</dbReference>
<evidence type="ECO:0000256" key="2">
    <source>
        <dbReference type="ARBA" id="ARBA00010742"/>
    </source>
</evidence>
<keyword evidence="5" id="KW-1185">Reference proteome</keyword>
<dbReference type="PANTHER" id="PTHR30024">
    <property type="entry name" value="ALIPHATIC SULFONATES-BINDING PROTEIN-RELATED"/>
    <property type="match status" value="1"/>
</dbReference>
<dbReference type="SUPFAM" id="SSF53850">
    <property type="entry name" value="Periplasmic binding protein-like II"/>
    <property type="match status" value="1"/>
</dbReference>
<evidence type="ECO:0000256" key="3">
    <source>
        <dbReference type="ARBA" id="ARBA00022729"/>
    </source>
</evidence>
<evidence type="ECO:0000313" key="4">
    <source>
        <dbReference type="EMBL" id="TRL34896.1"/>
    </source>
</evidence>
<dbReference type="PANTHER" id="PTHR30024:SF47">
    <property type="entry name" value="TAURINE-BINDING PERIPLASMIC PROTEIN"/>
    <property type="match status" value="1"/>
</dbReference>
<evidence type="ECO:0000256" key="1">
    <source>
        <dbReference type="ARBA" id="ARBA00004418"/>
    </source>
</evidence>
<comment type="similarity">
    <text evidence="2">Belongs to the bacterial solute-binding protein SsuA/TauA family.</text>
</comment>
<evidence type="ECO:0000313" key="5">
    <source>
        <dbReference type="Proteomes" id="UP000316801"/>
    </source>
</evidence>
<sequence>MAASQQRYNLVVIAELPFCLLMIVKRRKIVEPRLRSLRGGYIMFKRAVLLAAILAGSTASAWADTKIAVGTPPIAEVEAAFIAKDEGLFAKNGLAVEFLPTGSNQTLVAALVAGSHQIVSVSPTVLLQAVDSGIDLVVIANCGVTAPRTAKNAGLAVRSGVELAAPEDLKGKKIGTPSIGGTLDILFRQWLKQKNISEKAMTFIEVPIPNTADVLKGGTIDAIIAGEPSLGRAVSQSNGKVAFNFMADLPENLPYTTFVATRDWAKANPEAVKAFRASMADAAKFVSASPDKTREIVSKYTRLPVEVLNKIELPECRTVPTVAALDYFDKAMRDAGMLQSKIDTAGLIAP</sequence>
<dbReference type="Gene3D" id="3.40.190.10">
    <property type="entry name" value="Periplasmic binding protein-like II"/>
    <property type="match status" value="2"/>
</dbReference>
<dbReference type="GO" id="GO:0042597">
    <property type="term" value="C:periplasmic space"/>
    <property type="evidence" value="ECO:0007669"/>
    <property type="project" value="UniProtKB-SubCell"/>
</dbReference>
<protein>
    <submittedName>
        <fullName evidence="4">ABC transporter substrate-binding protein</fullName>
    </submittedName>
</protein>
<gene>
    <name evidence="4" type="ORF">FNA46_21540</name>
</gene>
<dbReference type="Proteomes" id="UP000316801">
    <property type="component" value="Unassembled WGS sequence"/>
</dbReference>
<comment type="subcellular location">
    <subcellularLocation>
        <location evidence="1">Periplasm</location>
    </subcellularLocation>
</comment>
<name>A0A549SZ45_9HYPH</name>
<accession>A0A549SZ45</accession>
<comment type="caution">
    <text evidence="4">The sequence shown here is derived from an EMBL/GenBank/DDBJ whole genome shotgun (WGS) entry which is preliminary data.</text>
</comment>
<dbReference type="AlphaFoldDB" id="A0A549SZ45"/>
<proteinExistence type="inferred from homology"/>
<reference evidence="4 5" key="1">
    <citation type="submission" date="2019-07" db="EMBL/GenBank/DDBJ databases">
        <title>Ln-dependent methylotrophs.</title>
        <authorList>
            <person name="Tani A."/>
        </authorList>
    </citation>
    <scope>NUCLEOTIDE SEQUENCE [LARGE SCALE GENOMIC DNA]</scope>
    <source>
        <strain evidence="4 5">SM12</strain>
    </source>
</reference>
<keyword evidence="3" id="KW-0732">Signal</keyword>
<organism evidence="4 5">
    <name type="scientific">Rhizobium straminoryzae</name>
    <dbReference type="NCBI Taxonomy" id="1387186"/>
    <lineage>
        <taxon>Bacteria</taxon>
        <taxon>Pseudomonadati</taxon>
        <taxon>Pseudomonadota</taxon>
        <taxon>Alphaproteobacteria</taxon>
        <taxon>Hyphomicrobiales</taxon>
        <taxon>Rhizobiaceae</taxon>
        <taxon>Rhizobium/Agrobacterium group</taxon>
        <taxon>Rhizobium</taxon>
    </lineage>
</organism>
<dbReference type="Pfam" id="PF13379">
    <property type="entry name" value="NMT1_2"/>
    <property type="match status" value="1"/>
</dbReference>